<evidence type="ECO:0000259" key="2">
    <source>
        <dbReference type="Pfam" id="PF07589"/>
    </source>
</evidence>
<evidence type="ECO:0000256" key="1">
    <source>
        <dbReference type="SAM" id="SignalP"/>
    </source>
</evidence>
<comment type="caution">
    <text evidence="3">The sequence shown here is derived from an EMBL/GenBank/DDBJ whole genome shotgun (WGS) entry which is preliminary data.</text>
</comment>
<reference evidence="3 4" key="1">
    <citation type="journal article" date="2017" name="ISME J.">
        <title>Energy and carbon metabolisms in a deep terrestrial subsurface fluid microbial community.</title>
        <authorList>
            <person name="Momper L."/>
            <person name="Jungbluth S.P."/>
            <person name="Lee M.D."/>
            <person name="Amend J.P."/>
        </authorList>
    </citation>
    <scope>NUCLEOTIDE SEQUENCE [LARGE SCALE GENOMIC DNA]</scope>
    <source>
        <strain evidence="3">SURF_26</strain>
    </source>
</reference>
<dbReference type="AlphaFoldDB" id="A0A3A4QYK0"/>
<feature type="domain" description="Ice-binding protein C-terminal" evidence="2">
    <location>
        <begin position="503"/>
        <end position="524"/>
    </location>
</feature>
<gene>
    <name evidence="3" type="ORF">C4541_10605</name>
</gene>
<dbReference type="Proteomes" id="UP000266426">
    <property type="component" value="Unassembled WGS sequence"/>
</dbReference>
<evidence type="ECO:0000313" key="3">
    <source>
        <dbReference type="EMBL" id="RJP57216.1"/>
    </source>
</evidence>
<proteinExistence type="predicted"/>
<dbReference type="NCBIfam" id="TIGR02595">
    <property type="entry name" value="PEP_CTERM"/>
    <property type="match status" value="1"/>
</dbReference>
<feature type="signal peptide" evidence="1">
    <location>
        <begin position="1"/>
        <end position="26"/>
    </location>
</feature>
<dbReference type="Pfam" id="PF07589">
    <property type="entry name" value="PEP-CTERM"/>
    <property type="match status" value="1"/>
</dbReference>
<protein>
    <submittedName>
        <fullName evidence="3">PEP-CTERM sorting domain-containing protein</fullName>
    </submittedName>
</protein>
<dbReference type="InterPro" id="IPR013424">
    <property type="entry name" value="Ice-binding_C"/>
</dbReference>
<feature type="chain" id="PRO_5017386310" evidence="1">
    <location>
        <begin position="27"/>
        <end position="527"/>
    </location>
</feature>
<name>A0A3A4QYK0_9BACT</name>
<sequence length="527" mass="56330">MQTKGMLYVGLTAALLFTFFISAALEADTFINTTQQDTLGSSVSGHLYVGYGTSNQGQYTQTTGTLNVEKIIIMGLSGAEAVPPATNPVGKYYLNAGNLNSSQAYIGYNHGVGKFYQQSGQLTTSRLDVGSGYAGVGTYDMSGGILNITTLNISLGADSQGNFVMRNNSQINISTQLSIGGSLSKTGTFNQAGGTLNTPSLYVGADNTIHFYFLSGGTLNTNSTTLRYQSWFTQNSGVHTVNGNLDLYKHNSTGSPQYRLRGGSLQVNGNIREINPNSTQTSTIYVDGGTLTHTGSISGIDYFRIGNTLSGSYTVNGTSFQVENLEIGGTTSSTGHLIISDATIPVEVSKKLTFNKNGQLTAAENAVIHMTGSAFENFMQNPARMNDLLNLSLIFEGGLEDLDPFEVGGRDLGAIEEGWDFNFAMDTLTLGGVNIGRLQLVDTYDNQLDWVGTEALYVDTLVLGAESYLDLNGINLYYRTLVDNGATIDYNGGGLFQLTQASAIPEPATLILMGLGVAGLVRRRIRW</sequence>
<evidence type="ECO:0000313" key="4">
    <source>
        <dbReference type="Proteomes" id="UP000266426"/>
    </source>
</evidence>
<dbReference type="EMBL" id="QZJZ01000084">
    <property type="protein sequence ID" value="RJP57216.1"/>
    <property type="molecule type" value="Genomic_DNA"/>
</dbReference>
<organism evidence="3 4">
    <name type="scientific">Candidatus Auribacter fodinae</name>
    <dbReference type="NCBI Taxonomy" id="2093366"/>
    <lineage>
        <taxon>Bacteria</taxon>
        <taxon>Pseudomonadati</taxon>
        <taxon>Candidatus Auribacterota</taxon>
        <taxon>Candidatus Auribacteria</taxon>
        <taxon>Candidatus Auribacterales</taxon>
        <taxon>Candidatus Auribacteraceae</taxon>
        <taxon>Candidatus Auribacter</taxon>
    </lineage>
</organism>
<keyword evidence="1" id="KW-0732">Signal</keyword>
<accession>A0A3A4QYK0</accession>